<dbReference type="GO" id="GO:0003700">
    <property type="term" value="F:DNA-binding transcription factor activity"/>
    <property type="evidence" value="ECO:0007669"/>
    <property type="project" value="InterPro"/>
</dbReference>
<reference evidence="5 6" key="1">
    <citation type="submission" date="2020-08" db="EMBL/GenBank/DDBJ databases">
        <title>Genomic Encyclopedia of Type Strains, Phase IV (KMG-IV): sequencing the most valuable type-strain genomes for metagenomic binning, comparative biology and taxonomic classification.</title>
        <authorList>
            <person name="Goeker M."/>
        </authorList>
    </citation>
    <scope>NUCLEOTIDE SEQUENCE [LARGE SCALE GENOMIC DNA]</scope>
    <source>
        <strain evidence="5 6">DSM 19612</strain>
    </source>
</reference>
<keyword evidence="6" id="KW-1185">Reference proteome</keyword>
<dbReference type="PROSITE" id="PS50987">
    <property type="entry name" value="HTH_ARSR_2"/>
    <property type="match status" value="1"/>
</dbReference>
<dbReference type="PANTHER" id="PTHR33154:SF33">
    <property type="entry name" value="TRANSCRIPTIONAL REPRESSOR SDPR"/>
    <property type="match status" value="1"/>
</dbReference>
<dbReference type="InterPro" id="IPR036388">
    <property type="entry name" value="WH-like_DNA-bd_sf"/>
</dbReference>
<evidence type="ECO:0000256" key="2">
    <source>
        <dbReference type="ARBA" id="ARBA00023125"/>
    </source>
</evidence>
<dbReference type="Pfam" id="PF01022">
    <property type="entry name" value="HTH_5"/>
    <property type="match status" value="1"/>
</dbReference>
<feature type="domain" description="HTH arsR-type" evidence="4">
    <location>
        <begin position="205"/>
        <end position="294"/>
    </location>
</feature>
<accession>A0A841Q986</accession>
<dbReference type="AlphaFoldDB" id="A0A841Q986"/>
<dbReference type="Gene3D" id="1.10.10.10">
    <property type="entry name" value="Winged helix-like DNA-binding domain superfamily/Winged helix DNA-binding domain"/>
    <property type="match status" value="1"/>
</dbReference>
<dbReference type="Proteomes" id="UP000581688">
    <property type="component" value="Unassembled WGS sequence"/>
</dbReference>
<proteinExistence type="predicted"/>
<dbReference type="InterPro" id="IPR011991">
    <property type="entry name" value="ArsR-like_HTH"/>
</dbReference>
<evidence type="ECO:0000313" key="6">
    <source>
        <dbReference type="Proteomes" id="UP000581688"/>
    </source>
</evidence>
<comment type="caution">
    <text evidence="5">The sequence shown here is derived from an EMBL/GenBank/DDBJ whole genome shotgun (WGS) entry which is preliminary data.</text>
</comment>
<organism evidence="5 6">
    <name type="scientific">Salirhabdus euzebyi</name>
    <dbReference type="NCBI Taxonomy" id="394506"/>
    <lineage>
        <taxon>Bacteria</taxon>
        <taxon>Bacillati</taxon>
        <taxon>Bacillota</taxon>
        <taxon>Bacilli</taxon>
        <taxon>Bacillales</taxon>
        <taxon>Bacillaceae</taxon>
        <taxon>Salirhabdus</taxon>
    </lineage>
</organism>
<keyword evidence="2" id="KW-0238">DNA-binding</keyword>
<dbReference type="InterPro" id="IPR036390">
    <property type="entry name" value="WH_DNA-bd_sf"/>
</dbReference>
<dbReference type="PANTHER" id="PTHR33154">
    <property type="entry name" value="TRANSCRIPTIONAL REGULATOR, ARSR FAMILY"/>
    <property type="match status" value="1"/>
</dbReference>
<evidence type="ECO:0000256" key="1">
    <source>
        <dbReference type="ARBA" id="ARBA00023015"/>
    </source>
</evidence>
<dbReference type="RefSeq" id="WP_174497255.1">
    <property type="nucleotide sequence ID" value="NZ_CADDWK010000013.1"/>
</dbReference>
<keyword evidence="3" id="KW-0804">Transcription</keyword>
<evidence type="ECO:0000259" key="4">
    <source>
        <dbReference type="PROSITE" id="PS50987"/>
    </source>
</evidence>
<evidence type="ECO:0000256" key="3">
    <source>
        <dbReference type="ARBA" id="ARBA00023163"/>
    </source>
</evidence>
<gene>
    <name evidence="5" type="ORF">HNQ94_003424</name>
</gene>
<dbReference type="GO" id="GO:0003677">
    <property type="term" value="F:DNA binding"/>
    <property type="evidence" value="ECO:0007669"/>
    <property type="project" value="UniProtKB-KW"/>
</dbReference>
<dbReference type="CDD" id="cd00090">
    <property type="entry name" value="HTH_ARSR"/>
    <property type="match status" value="1"/>
</dbReference>
<keyword evidence="1" id="KW-0805">Transcription regulation</keyword>
<dbReference type="SMART" id="SM00418">
    <property type="entry name" value="HTH_ARSR"/>
    <property type="match status" value="1"/>
</dbReference>
<protein>
    <recommendedName>
        <fullName evidence="4">HTH arsR-type domain-containing protein</fullName>
    </recommendedName>
</protein>
<dbReference type="PRINTS" id="PR00778">
    <property type="entry name" value="HTHARSR"/>
</dbReference>
<name>A0A841Q986_9BACI</name>
<evidence type="ECO:0000313" key="5">
    <source>
        <dbReference type="EMBL" id="MBB6454935.1"/>
    </source>
</evidence>
<dbReference type="InterPro" id="IPR051081">
    <property type="entry name" value="HTH_MetalResp_TranReg"/>
</dbReference>
<dbReference type="InterPro" id="IPR001845">
    <property type="entry name" value="HTH_ArsR_DNA-bd_dom"/>
</dbReference>
<dbReference type="EMBL" id="JACHGH010000013">
    <property type="protein sequence ID" value="MBB6454935.1"/>
    <property type="molecule type" value="Genomic_DNA"/>
</dbReference>
<dbReference type="SUPFAM" id="SSF46785">
    <property type="entry name" value="Winged helix' DNA-binding domain"/>
    <property type="match status" value="1"/>
</dbReference>
<sequence length="294" mass="33568">MNFHIHLKYSPIHELIISFLLYKRQSKLKYINVGKEWTHEIREKVSSSLLNKIDNLTDLQLFDLLDVLVESTDESSSIEEVLQSIQQQTPGELYEQLAPSLMDNESLPNNLAEARDELVEILSGWHTQYFSNKEGDISHKLLGELAKAKLLAVENNKEELLDALTNGVKLETEAFKDVYLIPTYHFKPLATYHTVRGKLYCLFPEQPDNTTRLLSVGKAISDQKRVDILQLLLHKKLTFTEIAKCIGGSKGNVHHHLMILRSAGLLHTHFTNQDGPFVFSTRTTPLRHIESCLI</sequence>